<evidence type="ECO:0000313" key="3">
    <source>
        <dbReference type="Proteomes" id="UP001460270"/>
    </source>
</evidence>
<keyword evidence="3" id="KW-1185">Reference proteome</keyword>
<dbReference type="EMBL" id="JBBPFD010000022">
    <property type="protein sequence ID" value="KAK7881231.1"/>
    <property type="molecule type" value="Genomic_DNA"/>
</dbReference>
<dbReference type="Proteomes" id="UP001460270">
    <property type="component" value="Unassembled WGS sequence"/>
</dbReference>
<dbReference type="PROSITE" id="PS00022">
    <property type="entry name" value="EGF_1"/>
    <property type="match status" value="1"/>
</dbReference>
<gene>
    <name evidence="2" type="ORF">WMY93_029640</name>
</gene>
<name>A0AAW0MRT6_9GOBI</name>
<feature type="domain" description="EGF-like" evidence="1">
    <location>
        <begin position="360"/>
        <end position="371"/>
    </location>
</feature>
<dbReference type="AlphaFoldDB" id="A0AAW0MRT6"/>
<organism evidence="2 3">
    <name type="scientific">Mugilogobius chulae</name>
    <name type="common">yellowstripe goby</name>
    <dbReference type="NCBI Taxonomy" id="88201"/>
    <lineage>
        <taxon>Eukaryota</taxon>
        <taxon>Metazoa</taxon>
        <taxon>Chordata</taxon>
        <taxon>Craniata</taxon>
        <taxon>Vertebrata</taxon>
        <taxon>Euteleostomi</taxon>
        <taxon>Actinopterygii</taxon>
        <taxon>Neopterygii</taxon>
        <taxon>Teleostei</taxon>
        <taxon>Neoteleostei</taxon>
        <taxon>Acanthomorphata</taxon>
        <taxon>Gobiaria</taxon>
        <taxon>Gobiiformes</taxon>
        <taxon>Gobioidei</taxon>
        <taxon>Gobiidae</taxon>
        <taxon>Gobionellinae</taxon>
        <taxon>Mugilogobius</taxon>
    </lineage>
</organism>
<evidence type="ECO:0000259" key="1">
    <source>
        <dbReference type="PROSITE" id="PS00022"/>
    </source>
</evidence>
<comment type="caution">
    <text evidence="2">The sequence shown here is derived from an EMBL/GenBank/DDBJ whole genome shotgun (WGS) entry which is preliminary data.</text>
</comment>
<dbReference type="InterPro" id="IPR000742">
    <property type="entry name" value="EGF"/>
</dbReference>
<protein>
    <recommendedName>
        <fullName evidence="1">EGF-like domain-containing protein</fullName>
    </recommendedName>
</protein>
<sequence>MDLIPEADKLDMIYSELNAMNARFDFFNEELKWASGHFQSTLDNIENAWLKYSQIKQNNKALESIFVPFYSQFVDSALVLHKLLTGKPQSLADVLAKKLRCHEKDVEEYFLYLNKLVCRGNTMDEKYYNLKGVNSDERKKLSSKIASESALALFESHQKCVTNSHLFIKRDVLERIDDGIVHQEIADNIGKFLQKTYDRYEFMVVAFTSHNSKKHGMVRRHRLKGFTEVERGSVTVAVAKQVKGSYSHVNKVKEAIKKCTLGLTADDMKKAIKDCGDQVLKTKVIETITAIHVYSDNHNTFLTSDNHVYTGRCGGRGFVILIKSDEEIALTDPGYTPKCDNLKCVNGEPEFVPNSLIAMCRCHYSFYGRLCEKSLKNCEDSG</sequence>
<reference evidence="3" key="1">
    <citation type="submission" date="2024-04" db="EMBL/GenBank/DDBJ databases">
        <title>Salinicola lusitanus LLJ914,a marine bacterium isolated from the Okinawa Trough.</title>
        <authorList>
            <person name="Li J."/>
        </authorList>
    </citation>
    <scope>NUCLEOTIDE SEQUENCE [LARGE SCALE GENOMIC DNA]</scope>
</reference>
<evidence type="ECO:0000313" key="2">
    <source>
        <dbReference type="EMBL" id="KAK7881231.1"/>
    </source>
</evidence>
<accession>A0AAW0MRT6</accession>
<proteinExistence type="predicted"/>